<evidence type="ECO:0000313" key="2">
    <source>
        <dbReference type="Proteomes" id="UP001620626"/>
    </source>
</evidence>
<comment type="caution">
    <text evidence="1">The sequence shown here is derived from an EMBL/GenBank/DDBJ whole genome shotgun (WGS) entry which is preliminary data.</text>
</comment>
<protein>
    <submittedName>
        <fullName evidence="1">Uncharacterized protein</fullName>
    </submittedName>
</protein>
<sequence>MSKDNKNVNAVDILGLDDTDADATVDLEYHDRLVQASKNFKSENQYKELLRLRFKLVASGVLKPKRSLDGLQIPPPILEKIGELFDCLDWALSADDERNKLRD</sequence>
<gene>
    <name evidence="1" type="ORF">niasHT_005544</name>
</gene>
<dbReference type="Proteomes" id="UP001620626">
    <property type="component" value="Unassembled WGS sequence"/>
</dbReference>
<name>A0ABD2LSX5_9BILA</name>
<keyword evidence="2" id="KW-1185">Reference proteome</keyword>
<proteinExistence type="predicted"/>
<dbReference type="AlphaFoldDB" id="A0ABD2LSX5"/>
<evidence type="ECO:0000313" key="1">
    <source>
        <dbReference type="EMBL" id="KAL3118341.1"/>
    </source>
</evidence>
<organism evidence="1 2">
    <name type="scientific">Heterodera trifolii</name>
    <dbReference type="NCBI Taxonomy" id="157864"/>
    <lineage>
        <taxon>Eukaryota</taxon>
        <taxon>Metazoa</taxon>
        <taxon>Ecdysozoa</taxon>
        <taxon>Nematoda</taxon>
        <taxon>Chromadorea</taxon>
        <taxon>Rhabditida</taxon>
        <taxon>Tylenchina</taxon>
        <taxon>Tylenchomorpha</taxon>
        <taxon>Tylenchoidea</taxon>
        <taxon>Heteroderidae</taxon>
        <taxon>Heteroderinae</taxon>
        <taxon>Heterodera</taxon>
    </lineage>
</organism>
<reference evidence="1 2" key="1">
    <citation type="submission" date="2024-10" db="EMBL/GenBank/DDBJ databases">
        <authorList>
            <person name="Kim D."/>
        </authorList>
    </citation>
    <scope>NUCLEOTIDE SEQUENCE [LARGE SCALE GENOMIC DNA]</scope>
    <source>
        <strain evidence="1">BH-2024</strain>
    </source>
</reference>
<accession>A0ABD2LSX5</accession>
<dbReference type="EMBL" id="JBICBT010000285">
    <property type="protein sequence ID" value="KAL3118341.1"/>
    <property type="molecule type" value="Genomic_DNA"/>
</dbReference>